<organism evidence="2 3">
    <name type="scientific">Saccharopolyspora gloriosae</name>
    <dbReference type="NCBI Taxonomy" id="455344"/>
    <lineage>
        <taxon>Bacteria</taxon>
        <taxon>Bacillati</taxon>
        <taxon>Actinomycetota</taxon>
        <taxon>Actinomycetes</taxon>
        <taxon>Pseudonocardiales</taxon>
        <taxon>Pseudonocardiaceae</taxon>
        <taxon>Saccharopolyspora</taxon>
    </lineage>
</organism>
<sequence length="304" mass="34704">MRRRTFLATTLTSAIVVPAWAGAATSSAAPAPRLDAPPETWKEHWFEHAEDLRLAGHNDTVALYFDQDVDPAASEWLLPFMTSMWQYAQRTYGNDGNKMTADRLYSIHHEGKHSGGHPSTVYDESHDFRNVSDVGGSDWTTPQYEIVTHETGHVVELIASGKHGSPAFSLWGDSKWMEFYIYDVYKGLGMEAEAADFHDRMMADDHTDDFPREQTHWYRDWFHPLWRDHGGAQVMVRYFDLLGRHFPASGDDFERDLNWGEFVHFMSGAAGKDLKELAAGAFGWPTEWDEQFATARSDFPDITY</sequence>
<evidence type="ECO:0000313" key="2">
    <source>
        <dbReference type="EMBL" id="MBB5069957.1"/>
    </source>
</evidence>
<comment type="caution">
    <text evidence="2">The sequence shown here is derived from an EMBL/GenBank/DDBJ whole genome shotgun (WGS) entry which is preliminary data.</text>
</comment>
<keyword evidence="1" id="KW-0732">Signal</keyword>
<protein>
    <submittedName>
        <fullName evidence="2">Uncharacterized protein</fullName>
    </submittedName>
</protein>
<feature type="chain" id="PRO_5032873124" evidence="1">
    <location>
        <begin position="24"/>
        <end position="304"/>
    </location>
</feature>
<dbReference type="EMBL" id="JACHIV010000001">
    <property type="protein sequence ID" value="MBB5069957.1"/>
    <property type="molecule type" value="Genomic_DNA"/>
</dbReference>
<name>A0A840NNX8_9PSEU</name>
<dbReference type="Proteomes" id="UP000580474">
    <property type="component" value="Unassembled WGS sequence"/>
</dbReference>
<proteinExistence type="predicted"/>
<gene>
    <name evidence="2" type="ORF">BJ969_003045</name>
</gene>
<dbReference type="RefSeq" id="WP_184479571.1">
    <property type="nucleotide sequence ID" value="NZ_JACHIV010000001.1"/>
</dbReference>
<evidence type="ECO:0000256" key="1">
    <source>
        <dbReference type="SAM" id="SignalP"/>
    </source>
</evidence>
<reference evidence="2 3" key="1">
    <citation type="submission" date="2020-08" db="EMBL/GenBank/DDBJ databases">
        <title>Sequencing the genomes of 1000 actinobacteria strains.</title>
        <authorList>
            <person name="Klenk H.-P."/>
        </authorList>
    </citation>
    <scope>NUCLEOTIDE SEQUENCE [LARGE SCALE GENOMIC DNA]</scope>
    <source>
        <strain evidence="2 3">DSM 45582</strain>
    </source>
</reference>
<evidence type="ECO:0000313" key="3">
    <source>
        <dbReference type="Proteomes" id="UP000580474"/>
    </source>
</evidence>
<dbReference type="AlphaFoldDB" id="A0A840NNX8"/>
<accession>A0A840NNX8</accession>
<feature type="signal peptide" evidence="1">
    <location>
        <begin position="1"/>
        <end position="23"/>
    </location>
</feature>
<keyword evidence="3" id="KW-1185">Reference proteome</keyword>